<feature type="region of interest" description="Disordered" evidence="1">
    <location>
        <begin position="1"/>
        <end position="65"/>
    </location>
</feature>
<dbReference type="OrthoDB" id="2561583at2759"/>
<name>A0A9W8RU07_9HYPO</name>
<gene>
    <name evidence="2" type="ORF">NW762_010932</name>
</gene>
<proteinExistence type="predicted"/>
<dbReference type="EMBL" id="JAOQAZ010000026">
    <property type="protein sequence ID" value="KAJ4252334.1"/>
    <property type="molecule type" value="Genomic_DNA"/>
</dbReference>
<reference evidence="2" key="1">
    <citation type="submission" date="2022-09" db="EMBL/GenBank/DDBJ databases">
        <title>Fusarium specimens isolated from Avocado Roots.</title>
        <authorList>
            <person name="Stajich J."/>
            <person name="Roper C."/>
            <person name="Heimlech-Rivalta G."/>
        </authorList>
    </citation>
    <scope>NUCLEOTIDE SEQUENCE</scope>
    <source>
        <strain evidence="2">CF00136</strain>
    </source>
</reference>
<dbReference type="AlphaFoldDB" id="A0A9W8RU07"/>
<organism evidence="2 3">
    <name type="scientific">Fusarium torreyae</name>
    <dbReference type="NCBI Taxonomy" id="1237075"/>
    <lineage>
        <taxon>Eukaryota</taxon>
        <taxon>Fungi</taxon>
        <taxon>Dikarya</taxon>
        <taxon>Ascomycota</taxon>
        <taxon>Pezizomycotina</taxon>
        <taxon>Sordariomycetes</taxon>
        <taxon>Hypocreomycetidae</taxon>
        <taxon>Hypocreales</taxon>
        <taxon>Nectriaceae</taxon>
        <taxon>Fusarium</taxon>
    </lineage>
</organism>
<keyword evidence="3" id="KW-1185">Reference proteome</keyword>
<evidence type="ECO:0000313" key="2">
    <source>
        <dbReference type="EMBL" id="KAJ4252334.1"/>
    </source>
</evidence>
<protein>
    <submittedName>
        <fullName evidence="2">Uncharacterized protein</fullName>
    </submittedName>
</protein>
<feature type="region of interest" description="Disordered" evidence="1">
    <location>
        <begin position="81"/>
        <end position="124"/>
    </location>
</feature>
<accession>A0A9W8RU07</accession>
<dbReference type="Proteomes" id="UP001152049">
    <property type="component" value="Unassembled WGS sequence"/>
</dbReference>
<feature type="compositionally biased region" description="Polar residues" evidence="1">
    <location>
        <begin position="28"/>
        <end position="42"/>
    </location>
</feature>
<evidence type="ECO:0000313" key="3">
    <source>
        <dbReference type="Proteomes" id="UP001152049"/>
    </source>
</evidence>
<comment type="caution">
    <text evidence="2">The sequence shown here is derived from an EMBL/GenBank/DDBJ whole genome shotgun (WGS) entry which is preliminary data.</text>
</comment>
<evidence type="ECO:0000256" key="1">
    <source>
        <dbReference type="SAM" id="MobiDB-lite"/>
    </source>
</evidence>
<sequence length="253" mass="28674">MSDGPRQQSDSRRAQKRRSSRACQSRRTLVNLQKQIQPSLSLGQEELGSPAYSTAPENEVSPGWDIQDTTELEDAEQMLRTPRGPSEIGEPVEPGQNRFVRSGTSTPWNPRSPVMSMEREKSHRQTMTRKLRQILGEFPVEDHEDDNILSEVRFQDPLWLIAGLAKRGWDLQGNQNGTKIPTHQARLTSAGLAPEESSLLKKWTPQALQEIKKEQHRYFKHGLHGSRSDVAQDLDPIEHGLVSEKRAVELFQA</sequence>